<dbReference type="EMBL" id="JAIWYP010000011">
    <property type="protein sequence ID" value="KAH3737901.1"/>
    <property type="molecule type" value="Genomic_DNA"/>
</dbReference>
<evidence type="ECO:0008006" key="4">
    <source>
        <dbReference type="Google" id="ProtNLM"/>
    </source>
</evidence>
<reference evidence="2" key="1">
    <citation type="journal article" date="2019" name="bioRxiv">
        <title>The Genome of the Zebra Mussel, Dreissena polymorpha: A Resource for Invasive Species Research.</title>
        <authorList>
            <person name="McCartney M.A."/>
            <person name="Auch B."/>
            <person name="Kono T."/>
            <person name="Mallez S."/>
            <person name="Zhang Y."/>
            <person name="Obille A."/>
            <person name="Becker A."/>
            <person name="Abrahante J.E."/>
            <person name="Garbe J."/>
            <person name="Badalamenti J.P."/>
            <person name="Herman A."/>
            <person name="Mangelson H."/>
            <person name="Liachko I."/>
            <person name="Sullivan S."/>
            <person name="Sone E.D."/>
            <person name="Koren S."/>
            <person name="Silverstein K.A.T."/>
            <person name="Beckman K.B."/>
            <person name="Gohl D.M."/>
        </authorList>
    </citation>
    <scope>NUCLEOTIDE SEQUENCE</scope>
    <source>
        <strain evidence="2">Duluth1</strain>
        <tissue evidence="2">Whole animal</tissue>
    </source>
</reference>
<keyword evidence="3" id="KW-1185">Reference proteome</keyword>
<sequence length="63" mass="6652">MGMFQAYRRFLHLLHWLVLLQNLPLLPPLVDCETAGGGGGGGGSGGGGGLRDRRVAGALYWQS</sequence>
<dbReference type="AlphaFoldDB" id="A0A9D4D4Q7"/>
<evidence type="ECO:0000256" key="1">
    <source>
        <dbReference type="SAM" id="SignalP"/>
    </source>
</evidence>
<protein>
    <recommendedName>
        <fullName evidence="4">Secreted protein</fullName>
    </recommendedName>
</protein>
<reference evidence="2" key="2">
    <citation type="submission" date="2020-11" db="EMBL/GenBank/DDBJ databases">
        <authorList>
            <person name="McCartney M.A."/>
            <person name="Auch B."/>
            <person name="Kono T."/>
            <person name="Mallez S."/>
            <person name="Becker A."/>
            <person name="Gohl D.M."/>
            <person name="Silverstein K.A.T."/>
            <person name="Koren S."/>
            <person name="Bechman K.B."/>
            <person name="Herman A."/>
            <person name="Abrahante J.E."/>
            <person name="Garbe J."/>
        </authorList>
    </citation>
    <scope>NUCLEOTIDE SEQUENCE</scope>
    <source>
        <strain evidence="2">Duluth1</strain>
        <tissue evidence="2">Whole animal</tissue>
    </source>
</reference>
<feature type="signal peptide" evidence="1">
    <location>
        <begin position="1"/>
        <end position="32"/>
    </location>
</feature>
<organism evidence="2 3">
    <name type="scientific">Dreissena polymorpha</name>
    <name type="common">Zebra mussel</name>
    <name type="synonym">Mytilus polymorpha</name>
    <dbReference type="NCBI Taxonomy" id="45954"/>
    <lineage>
        <taxon>Eukaryota</taxon>
        <taxon>Metazoa</taxon>
        <taxon>Spiralia</taxon>
        <taxon>Lophotrochozoa</taxon>
        <taxon>Mollusca</taxon>
        <taxon>Bivalvia</taxon>
        <taxon>Autobranchia</taxon>
        <taxon>Heteroconchia</taxon>
        <taxon>Euheterodonta</taxon>
        <taxon>Imparidentia</taxon>
        <taxon>Neoheterodontei</taxon>
        <taxon>Myida</taxon>
        <taxon>Dreissenoidea</taxon>
        <taxon>Dreissenidae</taxon>
        <taxon>Dreissena</taxon>
    </lineage>
</organism>
<evidence type="ECO:0000313" key="2">
    <source>
        <dbReference type="EMBL" id="KAH3737901.1"/>
    </source>
</evidence>
<proteinExistence type="predicted"/>
<name>A0A9D4D4Q7_DREPO</name>
<gene>
    <name evidence="2" type="ORF">DPMN_044499</name>
</gene>
<comment type="caution">
    <text evidence="2">The sequence shown here is derived from an EMBL/GenBank/DDBJ whole genome shotgun (WGS) entry which is preliminary data.</text>
</comment>
<feature type="chain" id="PRO_5038855135" description="Secreted protein" evidence="1">
    <location>
        <begin position="33"/>
        <end position="63"/>
    </location>
</feature>
<keyword evidence="1" id="KW-0732">Signal</keyword>
<dbReference type="Proteomes" id="UP000828390">
    <property type="component" value="Unassembled WGS sequence"/>
</dbReference>
<accession>A0A9D4D4Q7</accession>
<evidence type="ECO:0000313" key="3">
    <source>
        <dbReference type="Proteomes" id="UP000828390"/>
    </source>
</evidence>